<reference evidence="2 3" key="1">
    <citation type="submission" date="2018-10" db="EMBL/GenBank/DDBJ databases">
        <title>Isolation from soil.</title>
        <authorList>
            <person name="Hu J."/>
        </authorList>
    </citation>
    <scope>NUCLEOTIDE SEQUENCE [LARGE SCALE GENOMIC DNA]</scope>
    <source>
        <strain evidence="2 3">NEAU-Ht49</strain>
    </source>
</reference>
<evidence type="ECO:0000313" key="3">
    <source>
        <dbReference type="Proteomes" id="UP000282674"/>
    </source>
</evidence>
<keyword evidence="2" id="KW-0670">Pyruvate</keyword>
<evidence type="ECO:0000256" key="1">
    <source>
        <dbReference type="ARBA" id="ARBA00038455"/>
    </source>
</evidence>
<comment type="caution">
    <text evidence="2">The sequence shown here is derived from an EMBL/GenBank/DDBJ whole genome shotgun (WGS) entry which is preliminary data.</text>
</comment>
<dbReference type="EMBL" id="RFFG01000105">
    <property type="protein sequence ID" value="RMI37506.1"/>
    <property type="molecule type" value="Genomic_DNA"/>
</dbReference>
<name>A0A3M2LK52_9ACTN</name>
<dbReference type="Gene3D" id="3.20.20.60">
    <property type="entry name" value="Phosphoenolpyruvate-binding domains"/>
    <property type="match status" value="1"/>
</dbReference>
<dbReference type="InterPro" id="IPR040442">
    <property type="entry name" value="Pyrv_kinase-like_dom_sf"/>
</dbReference>
<proteinExistence type="inferred from homology"/>
<dbReference type="AlphaFoldDB" id="A0A3M2LK52"/>
<evidence type="ECO:0000313" key="2">
    <source>
        <dbReference type="EMBL" id="RMI37506.1"/>
    </source>
</evidence>
<sequence length="289" mass="29969">MSAPRAVVRLRESLASTASAQPLLAAGAVNAMAARLAVEEGFDALWVSGLEVSASLGLPDANVLGVRDLADVVTALGRVTGHPVIVDVDNGGGTVEGVARIAADLFRAGAAAICLEDSAYPKCNSFAEHSSQGLAAEELVVRQIRRVRQIVGGGLVVVSRTEALIAGASLKSAVERSARFVEAGAEAVLIHSKDQTGRQPLEVAAQWRHAIPLVTVPTAFPQLTATELGEAGYRLCIYANQFSRAALAGMRAAARQFTREGTFRPSAEAPLAAVGDLLRIGEPGALSCI</sequence>
<dbReference type="CDD" id="cd00377">
    <property type="entry name" value="ICL_PEPM"/>
    <property type="match status" value="1"/>
</dbReference>
<dbReference type="PANTHER" id="PTHR42905">
    <property type="entry name" value="PHOSPHOENOLPYRUVATE CARBOXYLASE"/>
    <property type="match status" value="1"/>
</dbReference>
<protein>
    <submittedName>
        <fullName evidence="2">Phosphoenolpyruvate phosphomutase</fullName>
    </submittedName>
</protein>
<dbReference type="PANTHER" id="PTHR42905:SF7">
    <property type="entry name" value="PHOSPHOENOLPYRUVATE PHOSPHOMUTASE"/>
    <property type="match status" value="1"/>
</dbReference>
<dbReference type="RefSeq" id="WP_122198885.1">
    <property type="nucleotide sequence ID" value="NZ_JBHSKC010000051.1"/>
</dbReference>
<dbReference type="InterPro" id="IPR015813">
    <property type="entry name" value="Pyrv/PenolPyrv_kinase-like_dom"/>
</dbReference>
<comment type="similarity">
    <text evidence="1">Belongs to the isocitrate lyase/PEP mutase superfamily. PEP mutase family.</text>
</comment>
<keyword evidence="3" id="KW-1185">Reference proteome</keyword>
<dbReference type="InterPro" id="IPR039556">
    <property type="entry name" value="ICL/PEPM"/>
</dbReference>
<dbReference type="SUPFAM" id="SSF51621">
    <property type="entry name" value="Phosphoenolpyruvate/pyruvate domain"/>
    <property type="match status" value="1"/>
</dbReference>
<accession>A0A3M2LK52</accession>
<dbReference type="OrthoDB" id="9771433at2"/>
<dbReference type="Pfam" id="PF13714">
    <property type="entry name" value="PEP_mutase"/>
    <property type="match status" value="1"/>
</dbReference>
<dbReference type="GO" id="GO:0003824">
    <property type="term" value="F:catalytic activity"/>
    <property type="evidence" value="ECO:0007669"/>
    <property type="project" value="InterPro"/>
</dbReference>
<dbReference type="Proteomes" id="UP000282674">
    <property type="component" value="Unassembled WGS sequence"/>
</dbReference>
<organism evidence="2 3">
    <name type="scientific">Actinomadura harenae</name>
    <dbReference type="NCBI Taxonomy" id="2483351"/>
    <lineage>
        <taxon>Bacteria</taxon>
        <taxon>Bacillati</taxon>
        <taxon>Actinomycetota</taxon>
        <taxon>Actinomycetes</taxon>
        <taxon>Streptosporangiales</taxon>
        <taxon>Thermomonosporaceae</taxon>
        <taxon>Actinomadura</taxon>
    </lineage>
</organism>
<gene>
    <name evidence="2" type="ORF">EBO15_35685</name>
</gene>